<keyword evidence="3" id="KW-1185">Reference proteome</keyword>
<dbReference type="Proteomes" id="UP001224775">
    <property type="component" value="Unassembled WGS sequence"/>
</dbReference>
<proteinExistence type="predicted"/>
<reference evidence="2" key="1">
    <citation type="submission" date="2023-06" db="EMBL/GenBank/DDBJ databases">
        <title>Survivors Of The Sea: Transcriptome response of Skeletonema marinoi to long-term dormancy.</title>
        <authorList>
            <person name="Pinder M.I.M."/>
            <person name="Kourtchenko O."/>
            <person name="Robertson E.K."/>
            <person name="Larsson T."/>
            <person name="Maumus F."/>
            <person name="Osuna-Cruz C.M."/>
            <person name="Vancaester E."/>
            <person name="Stenow R."/>
            <person name="Vandepoele K."/>
            <person name="Ploug H."/>
            <person name="Bruchert V."/>
            <person name="Godhe A."/>
            <person name="Topel M."/>
        </authorList>
    </citation>
    <scope>NUCLEOTIDE SEQUENCE</scope>
    <source>
        <strain evidence="2">R05AC</strain>
    </source>
</reference>
<evidence type="ECO:0000313" key="3">
    <source>
        <dbReference type="Proteomes" id="UP001224775"/>
    </source>
</evidence>
<dbReference type="EMBL" id="JATAAI010000008">
    <property type="protein sequence ID" value="KAK1743916.1"/>
    <property type="molecule type" value="Genomic_DNA"/>
</dbReference>
<gene>
    <name evidence="2" type="ORF">QTG54_005513</name>
</gene>
<accession>A0AAD8YCI9</accession>
<evidence type="ECO:0000313" key="2">
    <source>
        <dbReference type="EMBL" id="KAK1743916.1"/>
    </source>
</evidence>
<protein>
    <submittedName>
        <fullName evidence="2">Uncharacterized protein</fullName>
    </submittedName>
</protein>
<sequence length="538" mass="60310">MPNNKKKKGGGTKKKKAAAAPQAAADITVAVGDLYLDAYPQRETPEQTLQRILGYKYLSDKDDRPICINFHEKNEEGGDKYVIEYLDVNRRFVVNTAYLHKMMADLRPDYDRNSAEFPVAMELMDRKPKDLSRKVLKCINSVPVSKRDVFKKFVDRGENMSVECMKLVKPTEYGGDGAPTYIYEVILTGYENESFFLNASPENHGVTFGGCLHYKLPEKYHKELTLLLMNECMTRIVSGTAKINKSMALFDEKLMATPNELVAALAKCIQATCVDMKRWGELIHFQMFLLEWAVKNKASLHKVAGIAGNLGESLEARGHQIQAALVYTECGEHLLAAKHPSAPTLFGYAGLAWKREKDWEKGEAFYAAALENLHLQYDPQRYHEGLFSNFVNLWMCWEDTANPNCPDDLVATLRALIIAAGEPSPSAGYDHLFRTNAPFLREDLRAASTEYVRSVLAFIARESTSVGAMRAAIKKCANPNLQIFGAVVGTAEAERDRKTKNKEAARKEYFGKGIGILVTCDECGELKNEKVLKRCGAW</sequence>
<name>A0AAD8YCI9_9STRA</name>
<organism evidence="2 3">
    <name type="scientific">Skeletonema marinoi</name>
    <dbReference type="NCBI Taxonomy" id="267567"/>
    <lineage>
        <taxon>Eukaryota</taxon>
        <taxon>Sar</taxon>
        <taxon>Stramenopiles</taxon>
        <taxon>Ochrophyta</taxon>
        <taxon>Bacillariophyta</taxon>
        <taxon>Coscinodiscophyceae</taxon>
        <taxon>Thalassiosirophycidae</taxon>
        <taxon>Thalassiosirales</taxon>
        <taxon>Skeletonemataceae</taxon>
        <taxon>Skeletonema</taxon>
        <taxon>Skeletonema marinoi-dohrnii complex</taxon>
    </lineage>
</organism>
<feature type="region of interest" description="Disordered" evidence="1">
    <location>
        <begin position="1"/>
        <end position="21"/>
    </location>
</feature>
<dbReference type="AlphaFoldDB" id="A0AAD8YCI9"/>
<evidence type="ECO:0000256" key="1">
    <source>
        <dbReference type="SAM" id="MobiDB-lite"/>
    </source>
</evidence>
<comment type="caution">
    <text evidence="2">The sequence shown here is derived from an EMBL/GenBank/DDBJ whole genome shotgun (WGS) entry which is preliminary data.</text>
</comment>
<feature type="compositionally biased region" description="Basic residues" evidence="1">
    <location>
        <begin position="1"/>
        <end position="17"/>
    </location>
</feature>